<dbReference type="OMA" id="PPGWITH"/>
<keyword evidence="4 7" id="KW-1133">Transmembrane helix</keyword>
<dbReference type="AlphaFoldDB" id="A0A0L0HGT7"/>
<gene>
    <name evidence="9" type="ORF">SPPG_03794</name>
</gene>
<feature type="compositionally biased region" description="Polar residues" evidence="6">
    <location>
        <begin position="13"/>
        <end position="27"/>
    </location>
</feature>
<feature type="transmembrane region" description="Helical" evidence="7">
    <location>
        <begin position="438"/>
        <end position="456"/>
    </location>
</feature>
<dbReference type="InParanoid" id="A0A0L0HGT7"/>
<keyword evidence="10" id="KW-1185">Reference proteome</keyword>
<evidence type="ECO:0000256" key="4">
    <source>
        <dbReference type="ARBA" id="ARBA00022989"/>
    </source>
</evidence>
<feature type="transmembrane region" description="Helical" evidence="7">
    <location>
        <begin position="683"/>
        <end position="704"/>
    </location>
</feature>
<dbReference type="OrthoDB" id="1684102at2759"/>
<protein>
    <recommendedName>
        <fullName evidence="8">Amino acid transporter transmembrane domain-containing protein</fullName>
    </recommendedName>
</protein>
<dbReference type="GO" id="GO:0089708">
    <property type="term" value="P:L-histidine transmembrane export from vacuole"/>
    <property type="evidence" value="ECO:0007669"/>
    <property type="project" value="EnsemblFungi"/>
</dbReference>
<evidence type="ECO:0000256" key="2">
    <source>
        <dbReference type="ARBA" id="ARBA00008066"/>
    </source>
</evidence>
<feature type="compositionally biased region" description="Low complexity" evidence="6">
    <location>
        <begin position="133"/>
        <end position="144"/>
    </location>
</feature>
<dbReference type="GO" id="GO:0089707">
    <property type="term" value="P:L-lysine transmembrane export from vacuole"/>
    <property type="evidence" value="ECO:0007669"/>
    <property type="project" value="EnsemblFungi"/>
</dbReference>
<keyword evidence="5 7" id="KW-0472">Membrane</keyword>
<comment type="subcellular location">
    <subcellularLocation>
        <location evidence="1">Membrane</location>
        <topology evidence="1">Multi-pass membrane protein</topology>
    </subcellularLocation>
</comment>
<evidence type="ECO:0000313" key="9">
    <source>
        <dbReference type="EMBL" id="KND00671.1"/>
    </source>
</evidence>
<comment type="similarity">
    <text evidence="2">Belongs to the amino acid/polyamine transporter 2 family.</text>
</comment>
<reference evidence="9 10" key="1">
    <citation type="submission" date="2009-08" db="EMBL/GenBank/DDBJ databases">
        <title>The Genome Sequence of Spizellomyces punctatus strain DAOM BR117.</title>
        <authorList>
            <consortium name="The Broad Institute Genome Sequencing Platform"/>
            <person name="Russ C."/>
            <person name="Cuomo C."/>
            <person name="Shea T."/>
            <person name="Young S.K."/>
            <person name="Zeng Q."/>
            <person name="Koehrsen M."/>
            <person name="Haas B."/>
            <person name="Borodovsky M."/>
            <person name="Guigo R."/>
            <person name="Alvarado L."/>
            <person name="Berlin A."/>
            <person name="Bochicchio J."/>
            <person name="Borenstein D."/>
            <person name="Chapman S."/>
            <person name="Chen Z."/>
            <person name="Engels R."/>
            <person name="Freedman E."/>
            <person name="Gellesch M."/>
            <person name="Goldberg J."/>
            <person name="Griggs A."/>
            <person name="Gujja S."/>
            <person name="Heiman D."/>
            <person name="Hepburn T."/>
            <person name="Howarth C."/>
            <person name="Jen D."/>
            <person name="Larson L."/>
            <person name="Lewis B."/>
            <person name="Mehta T."/>
            <person name="Park D."/>
            <person name="Pearson M."/>
            <person name="Roberts A."/>
            <person name="Saif S."/>
            <person name="Shenoy N."/>
            <person name="Sisk P."/>
            <person name="Stolte C."/>
            <person name="Sykes S."/>
            <person name="Thomson T."/>
            <person name="Walk T."/>
            <person name="White J."/>
            <person name="Yandava C."/>
            <person name="Burger G."/>
            <person name="Gray M.W."/>
            <person name="Holland P.W.H."/>
            <person name="King N."/>
            <person name="Lang F.B.F."/>
            <person name="Roger A.J."/>
            <person name="Ruiz-Trillo I."/>
            <person name="Lander E."/>
            <person name="Nusbaum C."/>
        </authorList>
    </citation>
    <scope>NUCLEOTIDE SEQUENCE [LARGE SCALE GENOMIC DNA]</scope>
    <source>
        <strain evidence="9 10">DAOM BR117</strain>
    </source>
</reference>
<dbReference type="GO" id="GO:0015186">
    <property type="term" value="F:L-glutamine transmembrane transporter activity"/>
    <property type="evidence" value="ECO:0007669"/>
    <property type="project" value="EnsemblFungi"/>
</dbReference>
<dbReference type="GO" id="GO:0061459">
    <property type="term" value="F:L-arginine transmembrane transporter activity"/>
    <property type="evidence" value="ECO:0007669"/>
    <property type="project" value="EnsemblFungi"/>
</dbReference>
<feature type="transmembrane region" description="Helical" evidence="7">
    <location>
        <begin position="354"/>
        <end position="375"/>
    </location>
</feature>
<dbReference type="FunCoup" id="A0A0L0HGT7">
    <property type="interactions" value="64"/>
</dbReference>
<dbReference type="Pfam" id="PF01490">
    <property type="entry name" value="Aa_trans"/>
    <property type="match status" value="1"/>
</dbReference>
<evidence type="ECO:0000313" key="10">
    <source>
        <dbReference type="Proteomes" id="UP000053201"/>
    </source>
</evidence>
<dbReference type="PANTHER" id="PTHR22950:SF666">
    <property type="entry name" value="VACUOLAR AMINO ACID TRANSPORTER 4"/>
    <property type="match status" value="1"/>
</dbReference>
<dbReference type="VEuPathDB" id="FungiDB:SPPG_03794"/>
<sequence>MAVDPPSPPDGATKSTSPEPTTNTTLSGPIPQKRSLLAESLSASPTVGKRSSYGSMSKTVGGFLHPALPPPSSFSSAGSSSPPKSTPLSRSLPRSIPAVIGTPLARSQASAHGITMMRGRSGGSGLNPMYGTPRSFSPSPARSRTSYRDEDEDGLTDSDVARLVSEHLVLPEDGALSSSPGSFVGSVSHGLLGGEVTRDIYQWQEKHGSSHRRRNSEPDIRSVQAIDEDVPRASELREPGVFRRHFVHAQAERQGKPPPNALTRNFLDFLALYGFYGGDVYPEDVDEDDEPGLMEPDVEEEAGENEPLIQRSRTPSIAAVHGTSAKKAFFMVLKAFVGTGVLFLPKAFANGGMAFSLVTLVVIGFLTLHCMLLLVETSRILGGSFGDIGEHLYGQKMRQLVLGSIAISQAGFCCAYYIFVAQNLRDFLMIVSDCQLIWPDWAFIIIQLVVYVPLSWVRRIKHFSITSLIADVFILLGLAYILYHDVFVVSTRGPAKDLVWFNSQSFPLFVGTAMFAFEGICLILPIGESMKKPERFGMVLTWCTVVIGAIFISVGAMGYLTFGSKVETVVFLNLPKGPHTQMLQFFYAVAIMLSFPLTVYPTIRITEHGLFGLRDGKHSTLVKWQKNLYRAFLMLCLGGVAWLGSNNLDKFVSLVGCFACIPLSFIYPSLFHSHIAQSKWVRMKDMGLVVFGMAAMLYTTWITLEQWAIGEPDVPVDRCHVIPDVPGGRF</sequence>
<feature type="compositionally biased region" description="Low complexity" evidence="6">
    <location>
        <begin position="73"/>
        <end position="87"/>
    </location>
</feature>
<evidence type="ECO:0000259" key="8">
    <source>
        <dbReference type="Pfam" id="PF01490"/>
    </source>
</evidence>
<dbReference type="GO" id="GO:0015189">
    <property type="term" value="F:L-lysine transmembrane transporter activity"/>
    <property type="evidence" value="ECO:0007669"/>
    <property type="project" value="EnsemblFungi"/>
</dbReference>
<dbReference type="eggNOG" id="KOG1304">
    <property type="taxonomic scope" value="Eukaryota"/>
</dbReference>
<dbReference type="GO" id="GO:0015824">
    <property type="term" value="P:proline transport"/>
    <property type="evidence" value="ECO:0007669"/>
    <property type="project" value="EnsemblFungi"/>
</dbReference>
<evidence type="ECO:0000256" key="7">
    <source>
        <dbReference type="SAM" id="Phobius"/>
    </source>
</evidence>
<dbReference type="RefSeq" id="XP_016608710.1">
    <property type="nucleotide sequence ID" value="XM_016752041.1"/>
</dbReference>
<feature type="domain" description="Amino acid transporter transmembrane" evidence="8">
    <location>
        <begin position="321"/>
        <end position="703"/>
    </location>
</feature>
<dbReference type="Proteomes" id="UP000053201">
    <property type="component" value="Unassembled WGS sequence"/>
</dbReference>
<feature type="region of interest" description="Disordered" evidence="6">
    <location>
        <begin position="1"/>
        <end position="157"/>
    </location>
</feature>
<feature type="transmembrane region" description="Helical" evidence="7">
    <location>
        <begin position="582"/>
        <end position="606"/>
    </location>
</feature>
<feature type="transmembrane region" description="Helical" evidence="7">
    <location>
        <begin position="463"/>
        <end position="483"/>
    </location>
</feature>
<dbReference type="GeneID" id="27687282"/>
<proteinExistence type="inferred from homology"/>
<dbReference type="EMBL" id="KQ257455">
    <property type="protein sequence ID" value="KND00671.1"/>
    <property type="molecule type" value="Genomic_DNA"/>
</dbReference>
<dbReference type="GO" id="GO:1990818">
    <property type="term" value="P:L-arginine transmembrane export from vacuole"/>
    <property type="evidence" value="ECO:0007669"/>
    <property type="project" value="EnsemblFungi"/>
</dbReference>
<dbReference type="GO" id="GO:0015188">
    <property type="term" value="F:L-isoleucine transmembrane transporter activity"/>
    <property type="evidence" value="ECO:0007669"/>
    <property type="project" value="EnsemblFungi"/>
</dbReference>
<feature type="transmembrane region" description="Helical" evidence="7">
    <location>
        <begin position="400"/>
        <end position="418"/>
    </location>
</feature>
<feature type="transmembrane region" description="Helical" evidence="7">
    <location>
        <begin position="506"/>
        <end position="527"/>
    </location>
</feature>
<dbReference type="InterPro" id="IPR013057">
    <property type="entry name" value="AA_transpt_TM"/>
</dbReference>
<dbReference type="PANTHER" id="PTHR22950">
    <property type="entry name" value="AMINO ACID TRANSPORTER"/>
    <property type="match status" value="1"/>
</dbReference>
<organism evidence="9 10">
    <name type="scientific">Spizellomyces punctatus (strain DAOM BR117)</name>
    <dbReference type="NCBI Taxonomy" id="645134"/>
    <lineage>
        <taxon>Eukaryota</taxon>
        <taxon>Fungi</taxon>
        <taxon>Fungi incertae sedis</taxon>
        <taxon>Chytridiomycota</taxon>
        <taxon>Chytridiomycota incertae sedis</taxon>
        <taxon>Chytridiomycetes</taxon>
        <taxon>Spizellomycetales</taxon>
        <taxon>Spizellomycetaceae</taxon>
        <taxon>Spizellomyces</taxon>
    </lineage>
</organism>
<accession>A0A0L0HGT7</accession>
<keyword evidence="3 7" id="KW-0812">Transmembrane</keyword>
<evidence type="ECO:0000256" key="1">
    <source>
        <dbReference type="ARBA" id="ARBA00004141"/>
    </source>
</evidence>
<dbReference type="GO" id="GO:0005290">
    <property type="term" value="F:L-histidine transmembrane transporter activity"/>
    <property type="evidence" value="ECO:0007669"/>
    <property type="project" value="EnsemblFungi"/>
</dbReference>
<dbReference type="GO" id="GO:0005302">
    <property type="term" value="F:L-tyrosine transmembrane transporter activity"/>
    <property type="evidence" value="ECO:0007669"/>
    <property type="project" value="EnsemblFungi"/>
</dbReference>
<dbReference type="Gene3D" id="1.20.1740.10">
    <property type="entry name" value="Amino acid/polyamine transporter I"/>
    <property type="match status" value="1"/>
</dbReference>
<name>A0A0L0HGT7_SPIPD</name>
<feature type="transmembrane region" description="Helical" evidence="7">
    <location>
        <begin position="651"/>
        <end position="671"/>
    </location>
</feature>
<dbReference type="GO" id="GO:0000329">
    <property type="term" value="C:fungal-type vacuole membrane"/>
    <property type="evidence" value="ECO:0007669"/>
    <property type="project" value="EnsemblFungi"/>
</dbReference>
<feature type="transmembrane region" description="Helical" evidence="7">
    <location>
        <begin position="539"/>
        <end position="562"/>
    </location>
</feature>
<evidence type="ECO:0000256" key="6">
    <source>
        <dbReference type="SAM" id="MobiDB-lite"/>
    </source>
</evidence>
<dbReference type="STRING" id="645134.A0A0L0HGT7"/>
<feature type="transmembrane region" description="Helical" evidence="7">
    <location>
        <begin position="627"/>
        <end position="645"/>
    </location>
</feature>
<evidence type="ECO:0000256" key="3">
    <source>
        <dbReference type="ARBA" id="ARBA00022692"/>
    </source>
</evidence>
<evidence type="ECO:0000256" key="5">
    <source>
        <dbReference type="ARBA" id="ARBA00023136"/>
    </source>
</evidence>